<protein>
    <submittedName>
        <fullName evidence="1">Uncharacterized protein</fullName>
    </submittedName>
</protein>
<organism evidence="1 2">
    <name type="scientific">Afipia felis</name>
    <name type="common">Cat scratch disease bacillus</name>
    <dbReference type="NCBI Taxonomy" id="1035"/>
    <lineage>
        <taxon>Bacteria</taxon>
        <taxon>Pseudomonadati</taxon>
        <taxon>Pseudomonadota</taxon>
        <taxon>Alphaproteobacteria</taxon>
        <taxon>Hyphomicrobiales</taxon>
        <taxon>Nitrobacteraceae</taxon>
        <taxon>Afipia</taxon>
    </lineage>
</organism>
<evidence type="ECO:0000313" key="1">
    <source>
        <dbReference type="EMBL" id="SUU86413.1"/>
    </source>
</evidence>
<dbReference type="EMBL" id="UIGB01000001">
    <property type="protein sequence ID" value="SUU86413.1"/>
    <property type="molecule type" value="Genomic_DNA"/>
</dbReference>
<dbReference type="AlphaFoldDB" id="A0A380WDF6"/>
<reference evidence="1 2" key="1">
    <citation type="submission" date="2018-06" db="EMBL/GenBank/DDBJ databases">
        <authorList>
            <consortium name="Pathogen Informatics"/>
            <person name="Doyle S."/>
        </authorList>
    </citation>
    <scope>NUCLEOTIDE SEQUENCE [LARGE SCALE GENOMIC DNA]</scope>
    <source>
        <strain evidence="1 2">NCTC12722</strain>
    </source>
</reference>
<dbReference type="Proteomes" id="UP000254343">
    <property type="component" value="Unassembled WGS sequence"/>
</dbReference>
<name>A0A380WDF6_AFIFE</name>
<evidence type="ECO:0000313" key="2">
    <source>
        <dbReference type="Proteomes" id="UP000254343"/>
    </source>
</evidence>
<accession>A0A380WDF6</accession>
<gene>
    <name evidence="1" type="ORF">NCTC12722_03638</name>
</gene>
<proteinExistence type="predicted"/>
<sequence length="80" mass="8920">MLAFVPSAFVQNINKTNDIGIDVSVGICERIANIRIRSQVNDAFATIRTKQEFCCPPISEINLAEPKVWIVLKCGQTRTL</sequence>